<evidence type="ECO:0000313" key="2">
    <source>
        <dbReference type="EMBL" id="KAI5343251.1"/>
    </source>
</evidence>
<comment type="caution">
    <text evidence="2">The sequence shown here is derived from an EMBL/GenBank/DDBJ whole genome shotgun (WGS) entry which is preliminary data.</text>
</comment>
<dbReference type="AlphaFoldDB" id="A0AAD4ZF44"/>
<name>A0AAD4ZF44_PRUDU</name>
<evidence type="ECO:0000259" key="1">
    <source>
        <dbReference type="Pfam" id="PF07727"/>
    </source>
</evidence>
<protein>
    <recommendedName>
        <fullName evidence="1">Reverse transcriptase Ty1/copia-type domain-containing protein</fullName>
    </recommendedName>
</protein>
<evidence type="ECO:0000313" key="3">
    <source>
        <dbReference type="Proteomes" id="UP001054821"/>
    </source>
</evidence>
<dbReference type="CDD" id="cd09272">
    <property type="entry name" value="RNase_HI_RT_Ty1"/>
    <property type="match status" value="1"/>
</dbReference>
<sequence>MHASFPSSSPQEQFWVADTGATTHMTSDLSQLSLATPFSGSDTITTAGVSGLSISNIGSSILDVPQCSLQLQQDKITGSVLLKGLCRAGLLFALNLPGYASFRTATQSPLPVDPDFQPETLCVVLPLPAVNLLPMTTRSKNAWRSAMREEIEALHAQGTWDLVPLPPHKNLVGCKWVYRIKKTADGSIARHKVPLVAKGFSQEKGIDYSESFSPVVKPTTVHLVLALAVQFNWSLRQLDVKNAFLHGILQEETKYIKELLDKVDLQGSKPCATPCLPYHRSLKDDGKPYSHPKKYRSIVGALHYLTFTRPDIAFSANQAFQFMHNPWNLMLWRDADWAGDPNDQRSVSGFIVYLGSSPISWASKKQHTISRSSTEAEYRALAIAAAELVWIRQLFCDLHVSLHIPPLIHCDNISAISLASNPVFHSRMKHLQIDYHFVRERVIRGDLLVQHVSSADQFADILTKGLSAPLFQHQCSNLMLGSSKPAIEGECKDINGPSLATCHKIKESSG</sequence>
<dbReference type="PANTHER" id="PTHR11439">
    <property type="entry name" value="GAG-POL-RELATED RETROTRANSPOSON"/>
    <property type="match status" value="1"/>
</dbReference>
<reference evidence="2 3" key="1">
    <citation type="journal article" date="2022" name="G3 (Bethesda)">
        <title>Whole-genome sequence and methylome profiling of the almond [Prunus dulcis (Mill.) D.A. Webb] cultivar 'Nonpareil'.</title>
        <authorList>
            <person name="D'Amico-Willman K.M."/>
            <person name="Ouma W.Z."/>
            <person name="Meulia T."/>
            <person name="Sideli G.M."/>
            <person name="Gradziel T.M."/>
            <person name="Fresnedo-Ramirez J."/>
        </authorList>
    </citation>
    <scope>NUCLEOTIDE SEQUENCE [LARGE SCALE GENOMIC DNA]</scope>
    <source>
        <strain evidence="2">Clone GOH B32 T37-40</strain>
    </source>
</reference>
<dbReference type="Proteomes" id="UP001054821">
    <property type="component" value="Chromosome 2"/>
</dbReference>
<proteinExistence type="predicted"/>
<dbReference type="SUPFAM" id="SSF56672">
    <property type="entry name" value="DNA/RNA polymerases"/>
    <property type="match status" value="1"/>
</dbReference>
<accession>A0AAD4ZF44</accession>
<dbReference type="InterPro" id="IPR043502">
    <property type="entry name" value="DNA/RNA_pol_sf"/>
</dbReference>
<feature type="domain" description="Reverse transcriptase Ty1/copia-type" evidence="1">
    <location>
        <begin position="159"/>
        <end position="257"/>
    </location>
</feature>
<dbReference type="InterPro" id="IPR013103">
    <property type="entry name" value="RVT_2"/>
</dbReference>
<gene>
    <name evidence="2" type="ORF">L3X38_011127</name>
</gene>
<dbReference type="PANTHER" id="PTHR11439:SF455">
    <property type="entry name" value="RLK (RECEPTOR-LIKE PROTEIN KINASE) 8, PUTATIVE-RELATED"/>
    <property type="match status" value="1"/>
</dbReference>
<dbReference type="Pfam" id="PF07727">
    <property type="entry name" value="RVT_2"/>
    <property type="match status" value="1"/>
</dbReference>
<dbReference type="EMBL" id="JAJFAZ020000002">
    <property type="protein sequence ID" value="KAI5343251.1"/>
    <property type="molecule type" value="Genomic_DNA"/>
</dbReference>
<organism evidence="2 3">
    <name type="scientific">Prunus dulcis</name>
    <name type="common">Almond</name>
    <name type="synonym">Amygdalus dulcis</name>
    <dbReference type="NCBI Taxonomy" id="3755"/>
    <lineage>
        <taxon>Eukaryota</taxon>
        <taxon>Viridiplantae</taxon>
        <taxon>Streptophyta</taxon>
        <taxon>Embryophyta</taxon>
        <taxon>Tracheophyta</taxon>
        <taxon>Spermatophyta</taxon>
        <taxon>Magnoliopsida</taxon>
        <taxon>eudicotyledons</taxon>
        <taxon>Gunneridae</taxon>
        <taxon>Pentapetalae</taxon>
        <taxon>rosids</taxon>
        <taxon>fabids</taxon>
        <taxon>Rosales</taxon>
        <taxon>Rosaceae</taxon>
        <taxon>Amygdaloideae</taxon>
        <taxon>Amygdaleae</taxon>
        <taxon>Prunus</taxon>
    </lineage>
</organism>
<keyword evidence="3" id="KW-1185">Reference proteome</keyword>